<feature type="repeat" description="ANK" evidence="6">
    <location>
        <begin position="296"/>
        <end position="328"/>
    </location>
</feature>
<dbReference type="PROSITE" id="PS50297">
    <property type="entry name" value="ANK_REP_REGION"/>
    <property type="match status" value="2"/>
</dbReference>
<comment type="caution">
    <text evidence="10">The sequence shown here is derived from an EMBL/GenBank/DDBJ whole genome shotgun (WGS) entry which is preliminary data.</text>
</comment>
<dbReference type="EMBL" id="SPLM01000144">
    <property type="protein sequence ID" value="TMW57101.1"/>
    <property type="molecule type" value="Genomic_DNA"/>
</dbReference>
<keyword evidence="5 6" id="KW-0040">ANK repeat</keyword>
<evidence type="ECO:0000256" key="6">
    <source>
        <dbReference type="PROSITE-ProRule" id="PRU00023"/>
    </source>
</evidence>
<keyword evidence="3 7" id="KW-0863">Zinc-finger</keyword>
<feature type="region of interest" description="Disordered" evidence="8">
    <location>
        <begin position="23"/>
        <end position="72"/>
    </location>
</feature>
<dbReference type="OrthoDB" id="2306477at2759"/>
<keyword evidence="11" id="KW-1185">Reference proteome</keyword>
<dbReference type="Pfam" id="PF12796">
    <property type="entry name" value="Ank_2"/>
    <property type="match status" value="1"/>
</dbReference>
<evidence type="ECO:0000256" key="7">
    <source>
        <dbReference type="PROSITE-ProRule" id="PRU00091"/>
    </source>
</evidence>
<dbReference type="PANTHER" id="PTHR24198">
    <property type="entry name" value="ANKYRIN REPEAT AND PROTEIN KINASE DOMAIN-CONTAINING PROTEIN"/>
    <property type="match status" value="1"/>
</dbReference>
<dbReference type="AlphaFoldDB" id="A0A8K1C624"/>
<protein>
    <recommendedName>
        <fullName evidence="9">FYVE-type domain-containing protein</fullName>
    </recommendedName>
</protein>
<organism evidence="10 11">
    <name type="scientific">Pythium oligandrum</name>
    <name type="common">Mycoparasitic fungus</name>
    <dbReference type="NCBI Taxonomy" id="41045"/>
    <lineage>
        <taxon>Eukaryota</taxon>
        <taxon>Sar</taxon>
        <taxon>Stramenopiles</taxon>
        <taxon>Oomycota</taxon>
        <taxon>Peronosporomycetes</taxon>
        <taxon>Pythiales</taxon>
        <taxon>Pythiaceae</taxon>
        <taxon>Pythium</taxon>
    </lineage>
</organism>
<dbReference type="SUPFAM" id="SSF48403">
    <property type="entry name" value="Ankyrin repeat"/>
    <property type="match status" value="1"/>
</dbReference>
<feature type="repeat" description="ANK" evidence="6">
    <location>
        <begin position="158"/>
        <end position="191"/>
    </location>
</feature>
<dbReference type="Gene3D" id="1.25.40.20">
    <property type="entry name" value="Ankyrin repeat-containing domain"/>
    <property type="match status" value="1"/>
</dbReference>
<dbReference type="InterPro" id="IPR000306">
    <property type="entry name" value="Znf_FYVE"/>
</dbReference>
<dbReference type="InterPro" id="IPR002110">
    <property type="entry name" value="Ankyrin_rpt"/>
</dbReference>
<evidence type="ECO:0000256" key="2">
    <source>
        <dbReference type="ARBA" id="ARBA00022737"/>
    </source>
</evidence>
<keyword evidence="2" id="KW-0677">Repeat</keyword>
<feature type="repeat" description="ANK" evidence="6">
    <location>
        <begin position="193"/>
        <end position="214"/>
    </location>
</feature>
<name>A0A8K1C624_PYTOL</name>
<dbReference type="PRINTS" id="PR01415">
    <property type="entry name" value="ANKYRIN"/>
</dbReference>
<dbReference type="SMART" id="SM00248">
    <property type="entry name" value="ANK"/>
    <property type="match status" value="5"/>
</dbReference>
<reference evidence="10" key="1">
    <citation type="submission" date="2019-03" db="EMBL/GenBank/DDBJ databases">
        <title>Long read genome sequence of the mycoparasitic Pythium oligandrum ATCC 38472 isolated from sugarbeet rhizosphere.</title>
        <authorList>
            <person name="Gaulin E."/>
        </authorList>
    </citation>
    <scope>NUCLEOTIDE SEQUENCE</scope>
    <source>
        <strain evidence="10">ATCC 38472_TT</strain>
    </source>
</reference>
<evidence type="ECO:0000256" key="5">
    <source>
        <dbReference type="ARBA" id="ARBA00023043"/>
    </source>
</evidence>
<dbReference type="PROSITE" id="PS50178">
    <property type="entry name" value="ZF_FYVE"/>
    <property type="match status" value="1"/>
</dbReference>
<keyword evidence="4" id="KW-0862">Zinc</keyword>
<feature type="compositionally biased region" description="Polar residues" evidence="8">
    <location>
        <begin position="45"/>
        <end position="56"/>
    </location>
</feature>
<dbReference type="InterPro" id="IPR011011">
    <property type="entry name" value="Znf_FYVE_PHD"/>
</dbReference>
<evidence type="ECO:0000259" key="9">
    <source>
        <dbReference type="PROSITE" id="PS50178"/>
    </source>
</evidence>
<evidence type="ECO:0000313" key="11">
    <source>
        <dbReference type="Proteomes" id="UP000794436"/>
    </source>
</evidence>
<dbReference type="GO" id="GO:0008270">
    <property type="term" value="F:zinc ion binding"/>
    <property type="evidence" value="ECO:0007669"/>
    <property type="project" value="UniProtKB-KW"/>
</dbReference>
<dbReference type="Proteomes" id="UP000794436">
    <property type="component" value="Unassembled WGS sequence"/>
</dbReference>
<dbReference type="SMART" id="SM00064">
    <property type="entry name" value="FYVE"/>
    <property type="match status" value="1"/>
</dbReference>
<dbReference type="Gene3D" id="3.30.40.10">
    <property type="entry name" value="Zinc/RING finger domain, C3HC4 (zinc finger)"/>
    <property type="match status" value="1"/>
</dbReference>
<dbReference type="InterPro" id="IPR017455">
    <property type="entry name" value="Znf_FYVE-rel"/>
</dbReference>
<evidence type="ECO:0000256" key="4">
    <source>
        <dbReference type="ARBA" id="ARBA00022833"/>
    </source>
</evidence>
<accession>A0A8K1C624</accession>
<keyword evidence="1" id="KW-0479">Metal-binding</keyword>
<sequence length="445" mass="49200">MPQSREIDVDMEIDGRHDVIIRREPMAPAHHKAPASNSSSGSLSKYTRPSTSSASMSGGDEYDDDAYDDGNVSNYSGTNSSFHLASSFNVEQGLMNSRESLAVPNRFAAGRDSLMVSGGSQNFQPRMTEYGSDVMRMDDGYRSSSFQAKRINANATIDGLTPLLHAARVGDLVLLNSLIIQPGTDILRRDPVYGQTALHFAIRGGHLAIVQALVMPEIAGSIVNIPDGRRNTALHLAAAKSRRMAKVLIDAGADVNFLNMRNQTPLGVHLLTVTRDDPTMTEILLQARADANASVDKSTALHVALDKQLFQIAQRLVRHGARLDLKDESGKMVFDKVDHVTLKMLLSKVSRAPVWVPDEDRSACMECHKKFGSLGTRRHHCRYCGRLLCSKCTNCHLRGSQLPFRQRRKKDRKDPRKKQRVCSTCYEIFVEGINTSAEATRVEQP</sequence>
<evidence type="ECO:0000256" key="3">
    <source>
        <dbReference type="ARBA" id="ARBA00022771"/>
    </source>
</evidence>
<evidence type="ECO:0000256" key="1">
    <source>
        <dbReference type="ARBA" id="ARBA00022723"/>
    </source>
</evidence>
<feature type="domain" description="FYVE-type" evidence="9">
    <location>
        <begin position="358"/>
        <end position="430"/>
    </location>
</feature>
<dbReference type="SUPFAM" id="SSF57903">
    <property type="entry name" value="FYVE/PHD zinc finger"/>
    <property type="match status" value="1"/>
</dbReference>
<gene>
    <name evidence="10" type="ORF">Poli38472_003026</name>
</gene>
<dbReference type="PROSITE" id="PS50088">
    <property type="entry name" value="ANK_REPEAT"/>
    <property type="match status" value="3"/>
</dbReference>
<dbReference type="Pfam" id="PF01363">
    <property type="entry name" value="FYVE"/>
    <property type="match status" value="1"/>
</dbReference>
<dbReference type="InterPro" id="IPR036770">
    <property type="entry name" value="Ankyrin_rpt-contain_sf"/>
</dbReference>
<dbReference type="PANTHER" id="PTHR24198:SF165">
    <property type="entry name" value="ANKYRIN REPEAT-CONTAINING PROTEIN-RELATED"/>
    <property type="match status" value="1"/>
</dbReference>
<evidence type="ECO:0000313" key="10">
    <source>
        <dbReference type="EMBL" id="TMW57101.1"/>
    </source>
</evidence>
<proteinExistence type="predicted"/>
<dbReference type="InterPro" id="IPR013083">
    <property type="entry name" value="Znf_RING/FYVE/PHD"/>
</dbReference>
<evidence type="ECO:0000256" key="8">
    <source>
        <dbReference type="SAM" id="MobiDB-lite"/>
    </source>
</evidence>